<sequence>MAAPNQVTGYDPESLRIHAQGKSAPSVASQRAKQLQWRPKNTPRIEKDDIIVVLKPRETLDIKAAFGPGQAGAAVRSILGADAMDAAEKLLRDITLPVGGRQLPFPGHPKLCGEFCRGVVHVSQDETSETVKSKLSAEPNVVTVRKLGDTPVAVITFAGTKWATEQILVRDRSLDAAQAAGSRYLLLLLMAQAQQNTNASRAASSAAPKTAGGHKPNKPEPKKAHTGPSTSVKSGTPWKPPVLMVKDFPPLTPVQAQQQIEELRRQNRFLARKIQELEAKQVGSSEPEQGTEVEDGDDGSSVTSDLTSVSRRDGDTVVGSGSATGANGRLESLERKTEQLEERVAALPNQIMSAVRASFQDMFTAALTQALPEIVAQVSDSVLKAVQPWVASAQVTSRSERSVLVLDKAASQCCGPLRKSSRPEVAAVFTGGPCSRQANVSAVWGQASRQEATVVAHELRECILVSSLTHLFGKVSSVPAYDVHPTHGPNR</sequence>
<dbReference type="AlphaFoldDB" id="A0A9D4SP08"/>
<evidence type="ECO:0000256" key="1">
    <source>
        <dbReference type="SAM" id="MobiDB-lite"/>
    </source>
</evidence>
<evidence type="ECO:0000313" key="2">
    <source>
        <dbReference type="EMBL" id="KAH7936422.1"/>
    </source>
</evidence>
<feature type="compositionally biased region" description="Acidic residues" evidence="1">
    <location>
        <begin position="289"/>
        <end position="298"/>
    </location>
</feature>
<name>A0A9D4SP08_RHISA</name>
<evidence type="ECO:0000313" key="3">
    <source>
        <dbReference type="Proteomes" id="UP000821837"/>
    </source>
</evidence>
<feature type="region of interest" description="Disordered" evidence="1">
    <location>
        <begin position="199"/>
        <end position="244"/>
    </location>
</feature>
<proteinExistence type="predicted"/>
<dbReference type="EMBL" id="JABSTV010001255">
    <property type="protein sequence ID" value="KAH7936422.1"/>
    <property type="molecule type" value="Genomic_DNA"/>
</dbReference>
<reference evidence="2" key="1">
    <citation type="journal article" date="2020" name="Cell">
        <title>Large-Scale Comparative Analyses of Tick Genomes Elucidate Their Genetic Diversity and Vector Capacities.</title>
        <authorList>
            <consortium name="Tick Genome and Microbiome Consortium (TIGMIC)"/>
            <person name="Jia N."/>
            <person name="Wang J."/>
            <person name="Shi W."/>
            <person name="Du L."/>
            <person name="Sun Y."/>
            <person name="Zhan W."/>
            <person name="Jiang J.F."/>
            <person name="Wang Q."/>
            <person name="Zhang B."/>
            <person name="Ji P."/>
            <person name="Bell-Sakyi L."/>
            <person name="Cui X.M."/>
            <person name="Yuan T.T."/>
            <person name="Jiang B.G."/>
            <person name="Yang W.F."/>
            <person name="Lam T.T."/>
            <person name="Chang Q.C."/>
            <person name="Ding S.J."/>
            <person name="Wang X.J."/>
            <person name="Zhu J.G."/>
            <person name="Ruan X.D."/>
            <person name="Zhao L."/>
            <person name="Wei J.T."/>
            <person name="Ye R.Z."/>
            <person name="Que T.C."/>
            <person name="Du C.H."/>
            <person name="Zhou Y.H."/>
            <person name="Cheng J.X."/>
            <person name="Dai P.F."/>
            <person name="Guo W.B."/>
            <person name="Han X.H."/>
            <person name="Huang E.J."/>
            <person name="Li L.F."/>
            <person name="Wei W."/>
            <person name="Gao Y.C."/>
            <person name="Liu J.Z."/>
            <person name="Shao H.Z."/>
            <person name="Wang X."/>
            <person name="Wang C.C."/>
            <person name="Yang T.C."/>
            <person name="Huo Q.B."/>
            <person name="Li W."/>
            <person name="Chen H.Y."/>
            <person name="Chen S.E."/>
            <person name="Zhou L.G."/>
            <person name="Ni X.B."/>
            <person name="Tian J.H."/>
            <person name="Sheng Y."/>
            <person name="Liu T."/>
            <person name="Pan Y.S."/>
            <person name="Xia L.Y."/>
            <person name="Li J."/>
            <person name="Zhao F."/>
            <person name="Cao W.C."/>
        </authorList>
    </citation>
    <scope>NUCLEOTIDE SEQUENCE</scope>
    <source>
        <strain evidence="2">Rsan-2018</strain>
    </source>
</reference>
<dbReference type="Proteomes" id="UP000821837">
    <property type="component" value="Unassembled WGS sequence"/>
</dbReference>
<organism evidence="2 3">
    <name type="scientific">Rhipicephalus sanguineus</name>
    <name type="common">Brown dog tick</name>
    <name type="synonym">Ixodes sanguineus</name>
    <dbReference type="NCBI Taxonomy" id="34632"/>
    <lineage>
        <taxon>Eukaryota</taxon>
        <taxon>Metazoa</taxon>
        <taxon>Ecdysozoa</taxon>
        <taxon>Arthropoda</taxon>
        <taxon>Chelicerata</taxon>
        <taxon>Arachnida</taxon>
        <taxon>Acari</taxon>
        <taxon>Parasitiformes</taxon>
        <taxon>Ixodida</taxon>
        <taxon>Ixodoidea</taxon>
        <taxon>Ixodidae</taxon>
        <taxon>Rhipicephalinae</taxon>
        <taxon>Rhipicephalus</taxon>
        <taxon>Rhipicephalus</taxon>
    </lineage>
</organism>
<reference evidence="2" key="2">
    <citation type="submission" date="2021-09" db="EMBL/GenBank/DDBJ databases">
        <authorList>
            <person name="Jia N."/>
            <person name="Wang J."/>
            <person name="Shi W."/>
            <person name="Du L."/>
            <person name="Sun Y."/>
            <person name="Zhan W."/>
            <person name="Jiang J."/>
            <person name="Wang Q."/>
            <person name="Zhang B."/>
            <person name="Ji P."/>
            <person name="Sakyi L.B."/>
            <person name="Cui X."/>
            <person name="Yuan T."/>
            <person name="Jiang B."/>
            <person name="Yang W."/>
            <person name="Lam T.T.-Y."/>
            <person name="Chang Q."/>
            <person name="Ding S."/>
            <person name="Wang X."/>
            <person name="Zhu J."/>
            <person name="Ruan X."/>
            <person name="Zhao L."/>
            <person name="Wei J."/>
            <person name="Que T."/>
            <person name="Du C."/>
            <person name="Cheng J."/>
            <person name="Dai P."/>
            <person name="Han X."/>
            <person name="Huang E."/>
            <person name="Gao Y."/>
            <person name="Liu J."/>
            <person name="Shao H."/>
            <person name="Ye R."/>
            <person name="Li L."/>
            <person name="Wei W."/>
            <person name="Wang X."/>
            <person name="Wang C."/>
            <person name="Huo Q."/>
            <person name="Li W."/>
            <person name="Guo W."/>
            <person name="Chen H."/>
            <person name="Chen S."/>
            <person name="Zhou L."/>
            <person name="Zhou L."/>
            <person name="Ni X."/>
            <person name="Tian J."/>
            <person name="Zhou Y."/>
            <person name="Sheng Y."/>
            <person name="Liu T."/>
            <person name="Pan Y."/>
            <person name="Xia L."/>
            <person name="Li J."/>
            <person name="Zhao F."/>
            <person name="Cao W."/>
        </authorList>
    </citation>
    <scope>NUCLEOTIDE SEQUENCE</scope>
    <source>
        <strain evidence="2">Rsan-2018</strain>
        <tissue evidence="2">Larvae</tissue>
    </source>
</reference>
<accession>A0A9D4SP08</accession>
<feature type="compositionally biased region" description="Polar residues" evidence="1">
    <location>
        <begin position="300"/>
        <end position="309"/>
    </location>
</feature>
<comment type="caution">
    <text evidence="2">The sequence shown here is derived from an EMBL/GenBank/DDBJ whole genome shotgun (WGS) entry which is preliminary data.</text>
</comment>
<gene>
    <name evidence="2" type="ORF">HPB52_023407</name>
</gene>
<protein>
    <submittedName>
        <fullName evidence="2">Uncharacterized protein</fullName>
    </submittedName>
</protein>
<feature type="region of interest" description="Disordered" evidence="1">
    <location>
        <begin position="279"/>
        <end position="334"/>
    </location>
</feature>
<dbReference type="VEuPathDB" id="VectorBase:RSAN_043695"/>
<keyword evidence="3" id="KW-1185">Reference proteome</keyword>
<feature type="region of interest" description="Disordered" evidence="1">
    <location>
        <begin position="1"/>
        <end position="39"/>
    </location>
</feature>